<dbReference type="PANTHER" id="PTHR38599">
    <property type="entry name" value="CUPIN DOMAIN PROTEIN (AFU_ORTHOLOGUE AFUA_3G13620)"/>
    <property type="match status" value="1"/>
</dbReference>
<proteinExistence type="predicted"/>
<feature type="domain" description="Cupin type-2" evidence="1">
    <location>
        <begin position="32"/>
        <end position="104"/>
    </location>
</feature>
<dbReference type="Gene3D" id="2.60.120.10">
    <property type="entry name" value="Jelly Rolls"/>
    <property type="match status" value="1"/>
</dbReference>
<dbReference type="Pfam" id="PF07883">
    <property type="entry name" value="Cupin_2"/>
    <property type="match status" value="1"/>
</dbReference>
<dbReference type="CDD" id="cd02234">
    <property type="entry name" value="cupin_BLR7677-like"/>
    <property type="match status" value="1"/>
</dbReference>
<dbReference type="InterPro" id="IPR013096">
    <property type="entry name" value="Cupin_2"/>
</dbReference>
<reference evidence="2" key="1">
    <citation type="submission" date="2022-01" db="EMBL/GenBank/DDBJ databases">
        <title>Genome Sequence Resource for Two Populations of Ditylenchus destructor, the Migratory Endoparasitic Phytonematode.</title>
        <authorList>
            <person name="Zhang H."/>
            <person name="Lin R."/>
            <person name="Xie B."/>
        </authorList>
    </citation>
    <scope>NUCLEOTIDE SEQUENCE</scope>
    <source>
        <strain evidence="2">BazhouSP</strain>
    </source>
</reference>
<evidence type="ECO:0000313" key="2">
    <source>
        <dbReference type="EMBL" id="KAI1698884.1"/>
    </source>
</evidence>
<comment type="caution">
    <text evidence="2">The sequence shown here is derived from an EMBL/GenBank/DDBJ whole genome shotgun (WGS) entry which is preliminary data.</text>
</comment>
<dbReference type="AlphaFoldDB" id="A0AAD4ML11"/>
<protein>
    <submittedName>
        <fullName evidence="2">Cupin domain-containing protein</fullName>
    </submittedName>
</protein>
<dbReference type="InterPro" id="IPR014710">
    <property type="entry name" value="RmlC-like_jellyroll"/>
</dbReference>
<evidence type="ECO:0000313" key="3">
    <source>
        <dbReference type="Proteomes" id="UP001201812"/>
    </source>
</evidence>
<dbReference type="Proteomes" id="UP001201812">
    <property type="component" value="Unassembled WGS sequence"/>
</dbReference>
<gene>
    <name evidence="2" type="ORF">DdX_17642</name>
</gene>
<dbReference type="InterPro" id="IPR011051">
    <property type="entry name" value="RmlC_Cupin_sf"/>
</dbReference>
<dbReference type="EMBL" id="JAKKPZ010000200">
    <property type="protein sequence ID" value="KAI1698884.1"/>
    <property type="molecule type" value="Genomic_DNA"/>
</dbReference>
<dbReference type="PANTHER" id="PTHR38599:SF1">
    <property type="entry name" value="CUPIN DOMAIN PROTEIN (AFU_ORTHOLOGUE AFUA_3G13620)"/>
    <property type="match status" value="1"/>
</dbReference>
<accession>A0AAD4ML11</accession>
<dbReference type="SUPFAM" id="SSF51182">
    <property type="entry name" value="RmlC-like cupins"/>
    <property type="match status" value="1"/>
</dbReference>
<sequence length="117" mass="12855">MSDSMPAMPDNVKTIFSMPISNAPGKTVTSLIVDYAPGEKAPPHHHGSAFVVGYVLSGELRSQWEGEPMRIYKAGEYFIEEPGSHHLIAENSSKDQDLKLLVVFVHDSADPNIVVYD</sequence>
<organism evidence="2 3">
    <name type="scientific">Ditylenchus destructor</name>
    <dbReference type="NCBI Taxonomy" id="166010"/>
    <lineage>
        <taxon>Eukaryota</taxon>
        <taxon>Metazoa</taxon>
        <taxon>Ecdysozoa</taxon>
        <taxon>Nematoda</taxon>
        <taxon>Chromadorea</taxon>
        <taxon>Rhabditida</taxon>
        <taxon>Tylenchina</taxon>
        <taxon>Tylenchomorpha</taxon>
        <taxon>Sphaerularioidea</taxon>
        <taxon>Anguinidae</taxon>
        <taxon>Anguininae</taxon>
        <taxon>Ditylenchus</taxon>
    </lineage>
</organism>
<evidence type="ECO:0000259" key="1">
    <source>
        <dbReference type="Pfam" id="PF07883"/>
    </source>
</evidence>
<keyword evidence="3" id="KW-1185">Reference proteome</keyword>
<name>A0AAD4ML11_9BILA</name>